<feature type="chain" id="PRO_5034592832" evidence="1">
    <location>
        <begin position="20"/>
        <end position="118"/>
    </location>
</feature>
<sequence length="118" mass="13333">MRLAILLTPTLAVSCAADALIVSRKCASCPVRGKFVTETNTYLFDVHQGCQRSCVPSMVLLCIKKGWSEAVFRYFGQDRRCLEVKWERIGWVFADGSGVPSLQYWEEVNCEESGRYLS</sequence>
<dbReference type="OrthoDB" id="10311916at2759"/>
<gene>
    <name evidence="2" type="ORF">GQ602_004396</name>
</gene>
<name>A0A8H4Q6T5_9HYPO</name>
<organism evidence="2 3">
    <name type="scientific">Ophiocordyceps camponoti-floridani</name>
    <dbReference type="NCBI Taxonomy" id="2030778"/>
    <lineage>
        <taxon>Eukaryota</taxon>
        <taxon>Fungi</taxon>
        <taxon>Dikarya</taxon>
        <taxon>Ascomycota</taxon>
        <taxon>Pezizomycotina</taxon>
        <taxon>Sordariomycetes</taxon>
        <taxon>Hypocreomycetidae</taxon>
        <taxon>Hypocreales</taxon>
        <taxon>Ophiocordycipitaceae</taxon>
        <taxon>Ophiocordyceps</taxon>
    </lineage>
</organism>
<keyword evidence="1" id="KW-0732">Signal</keyword>
<keyword evidence="3" id="KW-1185">Reference proteome</keyword>
<evidence type="ECO:0000313" key="2">
    <source>
        <dbReference type="EMBL" id="KAF4587703.1"/>
    </source>
</evidence>
<dbReference type="Proteomes" id="UP000562929">
    <property type="component" value="Unassembled WGS sequence"/>
</dbReference>
<protein>
    <submittedName>
        <fullName evidence="2">Uncharacterized protein</fullName>
    </submittedName>
</protein>
<reference evidence="2 3" key="1">
    <citation type="journal article" date="2020" name="G3 (Bethesda)">
        <title>Genetic Underpinnings of Host Manipulation by Ophiocordyceps as Revealed by Comparative Transcriptomics.</title>
        <authorList>
            <person name="Will I."/>
            <person name="Das B."/>
            <person name="Trinh T."/>
            <person name="Brachmann A."/>
            <person name="Ohm R.A."/>
            <person name="de Bekker C."/>
        </authorList>
    </citation>
    <scope>NUCLEOTIDE SEQUENCE [LARGE SCALE GENOMIC DNA]</scope>
    <source>
        <strain evidence="2 3">EC05</strain>
    </source>
</reference>
<comment type="caution">
    <text evidence="2">The sequence shown here is derived from an EMBL/GenBank/DDBJ whole genome shotgun (WGS) entry which is preliminary data.</text>
</comment>
<dbReference type="EMBL" id="JAACLJ010000004">
    <property type="protein sequence ID" value="KAF4587703.1"/>
    <property type="molecule type" value="Genomic_DNA"/>
</dbReference>
<accession>A0A8H4Q6T5</accession>
<proteinExistence type="predicted"/>
<evidence type="ECO:0000313" key="3">
    <source>
        <dbReference type="Proteomes" id="UP000562929"/>
    </source>
</evidence>
<evidence type="ECO:0000256" key="1">
    <source>
        <dbReference type="SAM" id="SignalP"/>
    </source>
</evidence>
<feature type="signal peptide" evidence="1">
    <location>
        <begin position="1"/>
        <end position="19"/>
    </location>
</feature>
<dbReference type="PROSITE" id="PS51257">
    <property type="entry name" value="PROKAR_LIPOPROTEIN"/>
    <property type="match status" value="1"/>
</dbReference>
<dbReference type="AlphaFoldDB" id="A0A8H4Q6T5"/>